<organism evidence="1">
    <name type="scientific">Aeromonas salmonicida subsp. salmonicida</name>
    <dbReference type="NCBI Taxonomy" id="29491"/>
    <lineage>
        <taxon>Bacteria</taxon>
        <taxon>Pseudomonadati</taxon>
        <taxon>Pseudomonadota</taxon>
        <taxon>Gammaproteobacteria</taxon>
        <taxon>Aeromonadales</taxon>
        <taxon>Aeromonadaceae</taxon>
        <taxon>Aeromonas</taxon>
    </lineage>
</organism>
<dbReference type="EMBL" id="KJ626179">
    <property type="protein sequence ID" value="AIZ49631.1"/>
    <property type="molecule type" value="Genomic_DNA"/>
</dbReference>
<protein>
    <submittedName>
        <fullName evidence="1">Uncharacterized protein</fullName>
    </submittedName>
</protein>
<evidence type="ECO:0000313" key="1">
    <source>
        <dbReference type="EMBL" id="AIZ49631.1"/>
    </source>
</evidence>
<dbReference type="RefSeq" id="WP_043150694.1">
    <property type="nucleotide sequence ID" value="NZ_CDDW01000001.1"/>
</dbReference>
<reference evidence="1" key="2">
    <citation type="journal article" date="2015" name="Vet. Microbiol.">
        <title>Variants of a genomic island in Aeromonas salmonicida subsp. salmonicida link isolates with their geographical origins.</title>
        <authorList>
            <person name="Emond-Rheault J.G."/>
            <person name="Vincent A.T."/>
            <person name="Trudel M.V."/>
            <person name="Brochu F."/>
            <person name="Boyle B."/>
            <person name="Tanaka K.H."/>
            <person name="Attere S.A."/>
            <person name="Jubinville E."/>
            <person name="Loch T.P."/>
            <person name="Winters A.D."/>
            <person name="Faisal M."/>
            <person name="Frenette M."/>
            <person name="Derome N."/>
            <person name="Charette S.J."/>
        </authorList>
    </citation>
    <scope>NUCLEOTIDE SEQUENCE</scope>
    <source>
        <strain evidence="1">HER1085</strain>
    </source>
</reference>
<reference evidence="1" key="1">
    <citation type="submission" date="2014-03" db="EMBL/GenBank/DDBJ databases">
        <authorList>
            <person name="Emond-Rheault J.-G."/>
            <person name="Trudel M.V."/>
            <person name="Vincent A.T."/>
            <person name="Brochu F."/>
            <person name="Boyle B."/>
            <person name="Tanaka K.H."/>
            <person name="Attere S.A."/>
            <person name="Jubinville E."/>
            <person name="Frenette M."/>
            <person name="Derome N."/>
            <person name="Charette S.J."/>
        </authorList>
    </citation>
    <scope>NUCLEOTIDE SEQUENCE</scope>
    <source>
        <strain evidence="1">HER1085</strain>
    </source>
</reference>
<dbReference type="AlphaFoldDB" id="A0A0A7KW09"/>
<accession>A0A0A7KW09</accession>
<proteinExistence type="predicted"/>
<name>A0A0A7KW09_AERSS</name>
<sequence>MSNHTQEPWPFFVDWAEPSTPHPESEPIVRLGYDDYQRARYCVNACQGVSNGQLALTSVSGAILMLKEAEQQCDELLAALDTIGTHTITEEDGSEVEVLFGDIDKIRDAIAKAKGGAA</sequence>